<keyword evidence="4 7" id="KW-1133">Transmembrane helix</keyword>
<dbReference type="InterPro" id="IPR059044">
    <property type="entry name" value="TM_Tm6sf1/2"/>
</dbReference>
<dbReference type="GO" id="GO:0016020">
    <property type="term" value="C:membrane"/>
    <property type="evidence" value="ECO:0007669"/>
    <property type="project" value="UniProtKB-UniRule"/>
</dbReference>
<accession>A0A9J6G4L7</accession>
<evidence type="ECO:0000256" key="8">
    <source>
        <dbReference type="SAM" id="Phobius"/>
    </source>
</evidence>
<dbReference type="CDD" id="cd21106">
    <property type="entry name" value="TM6SF1-like"/>
    <property type="match status" value="1"/>
</dbReference>
<evidence type="ECO:0000256" key="6">
    <source>
        <dbReference type="ARBA" id="ARBA00034760"/>
    </source>
</evidence>
<evidence type="ECO:0000256" key="2">
    <source>
        <dbReference type="ARBA" id="ARBA00022692"/>
    </source>
</evidence>
<proteinExistence type="inferred from homology"/>
<feature type="transmembrane region" description="Helical" evidence="8">
    <location>
        <begin position="326"/>
        <end position="347"/>
    </location>
</feature>
<feature type="domain" description="EXPERA" evidence="9">
    <location>
        <begin position="324"/>
        <end position="462"/>
    </location>
</feature>
<evidence type="ECO:0000313" key="11">
    <source>
        <dbReference type="Proteomes" id="UP000821853"/>
    </source>
</evidence>
<dbReference type="PANTHER" id="PTHR14568">
    <property type="entry name" value="TRANSMEMBRANE SUPERFAMILY 6 MEMBER 1/2"/>
    <property type="match status" value="1"/>
</dbReference>
<gene>
    <name evidence="10" type="ORF">HPB48_013876</name>
</gene>
<evidence type="ECO:0000313" key="10">
    <source>
        <dbReference type="EMBL" id="KAH9369871.1"/>
    </source>
</evidence>
<evidence type="ECO:0000256" key="1">
    <source>
        <dbReference type="ARBA" id="ARBA00004127"/>
    </source>
</evidence>
<feature type="transmembrane region" description="Helical" evidence="8">
    <location>
        <begin position="39"/>
        <end position="59"/>
    </location>
</feature>
<dbReference type="EMBL" id="JABSTR010000005">
    <property type="protein sequence ID" value="KAH9369871.1"/>
    <property type="molecule type" value="Genomic_DNA"/>
</dbReference>
<keyword evidence="5 7" id="KW-0472">Membrane</keyword>
<dbReference type="Proteomes" id="UP000821853">
    <property type="component" value="Chromosome 3"/>
</dbReference>
<dbReference type="InterPro" id="IPR033118">
    <property type="entry name" value="EXPERA"/>
</dbReference>
<feature type="transmembrane region" description="Helical" evidence="8">
    <location>
        <begin position="142"/>
        <end position="163"/>
    </location>
</feature>
<feature type="transmembrane region" description="Helical" evidence="8">
    <location>
        <begin position="179"/>
        <end position="209"/>
    </location>
</feature>
<dbReference type="GO" id="GO:0012505">
    <property type="term" value="C:endomembrane system"/>
    <property type="evidence" value="ECO:0007669"/>
    <property type="project" value="UniProtKB-SubCell"/>
</dbReference>
<comment type="caution">
    <text evidence="10">The sequence shown here is derived from an EMBL/GenBank/DDBJ whole genome shotgun (WGS) entry which is preliminary data.</text>
</comment>
<protein>
    <recommendedName>
        <fullName evidence="9">EXPERA domain-containing protein</fullName>
    </recommendedName>
</protein>
<comment type="similarity">
    <text evidence="6">Belongs to the TM6SF family.</text>
</comment>
<evidence type="ECO:0000256" key="5">
    <source>
        <dbReference type="ARBA" id="ARBA00023136"/>
    </source>
</evidence>
<evidence type="ECO:0000259" key="9">
    <source>
        <dbReference type="PROSITE" id="PS51751"/>
    </source>
</evidence>
<keyword evidence="2 7" id="KW-0812">Transmembrane</keyword>
<dbReference type="InterPro" id="IPR047195">
    <property type="entry name" value="TM6SF1-like"/>
</dbReference>
<dbReference type="VEuPathDB" id="VectorBase:HLOH_054143"/>
<reference evidence="10 11" key="1">
    <citation type="journal article" date="2020" name="Cell">
        <title>Large-Scale Comparative Analyses of Tick Genomes Elucidate Their Genetic Diversity and Vector Capacities.</title>
        <authorList>
            <consortium name="Tick Genome and Microbiome Consortium (TIGMIC)"/>
            <person name="Jia N."/>
            <person name="Wang J."/>
            <person name="Shi W."/>
            <person name="Du L."/>
            <person name="Sun Y."/>
            <person name="Zhan W."/>
            <person name="Jiang J.F."/>
            <person name="Wang Q."/>
            <person name="Zhang B."/>
            <person name="Ji P."/>
            <person name="Bell-Sakyi L."/>
            <person name="Cui X.M."/>
            <person name="Yuan T.T."/>
            <person name="Jiang B.G."/>
            <person name="Yang W.F."/>
            <person name="Lam T.T."/>
            <person name="Chang Q.C."/>
            <person name="Ding S.J."/>
            <person name="Wang X.J."/>
            <person name="Zhu J.G."/>
            <person name="Ruan X.D."/>
            <person name="Zhao L."/>
            <person name="Wei J.T."/>
            <person name="Ye R.Z."/>
            <person name="Que T.C."/>
            <person name="Du C.H."/>
            <person name="Zhou Y.H."/>
            <person name="Cheng J.X."/>
            <person name="Dai P.F."/>
            <person name="Guo W.B."/>
            <person name="Han X.H."/>
            <person name="Huang E.J."/>
            <person name="Li L.F."/>
            <person name="Wei W."/>
            <person name="Gao Y.C."/>
            <person name="Liu J.Z."/>
            <person name="Shao H.Z."/>
            <person name="Wang X."/>
            <person name="Wang C.C."/>
            <person name="Yang T.C."/>
            <person name="Huo Q.B."/>
            <person name="Li W."/>
            <person name="Chen H.Y."/>
            <person name="Chen S.E."/>
            <person name="Zhou L.G."/>
            <person name="Ni X.B."/>
            <person name="Tian J.H."/>
            <person name="Sheng Y."/>
            <person name="Liu T."/>
            <person name="Pan Y.S."/>
            <person name="Xia L.Y."/>
            <person name="Li J."/>
            <person name="Zhao F."/>
            <person name="Cao W.C."/>
        </authorList>
    </citation>
    <scope>NUCLEOTIDE SEQUENCE [LARGE SCALE GENOMIC DNA]</scope>
    <source>
        <strain evidence="10">HaeL-2018</strain>
    </source>
</reference>
<feature type="transmembrane region" description="Helical" evidence="8">
    <location>
        <begin position="256"/>
        <end position="276"/>
    </location>
</feature>
<keyword evidence="11" id="KW-1185">Reference proteome</keyword>
<feature type="transmembrane region" description="Helical" evidence="8">
    <location>
        <begin position="378"/>
        <end position="398"/>
    </location>
</feature>
<sequence length="484" mass="53078">MSSFSSATKVFGVSLLAVPTTYAFNVVAQLLKWDSAWPVCVGVVVVFAGVAGLLFWATGRKAPFPDGRKHEQIFSTPWRYLHLQAWPSLTVGLELDGIISGSAKQVMSSFSSATKVFGVSLLAVPTTYAFNVVAQLLKWDSAWPVCVGVVVVFAGVAGLLFWATGRKAPFPDGRKHEQIFFYALAISAFTSVASLTVGLELDGIISGFVNVYLKVGEPYLRCSHGALAAYWHGTAMYAMHLMMLAALTWDGNLYDVALFWCGSNMNSALVLLLGVATGKHGITPGAVFYLLVVLGSPFFLYQLRHQRIHFVATGSRERLWKRKQDIALLLCLFATSFITIFRGLAVLGTNVGWINRYVAAVEPYLQQKDPAPFPKMQMLIYLFHHLPVQLASAFALLVPGCQWMPDLSLLAAGATLQGQVTHIGASFHPRTPYVMRVPPEPASWLGFWAVNLLLGFTPQCLAYRCISEPQFFAATRPRGDRRAS</sequence>
<evidence type="ECO:0000256" key="3">
    <source>
        <dbReference type="ARBA" id="ARBA00022737"/>
    </source>
</evidence>
<dbReference type="OMA" id="RKHEQIF"/>
<name>A0A9J6G4L7_HAELO</name>
<organism evidence="10 11">
    <name type="scientific">Haemaphysalis longicornis</name>
    <name type="common">Bush tick</name>
    <dbReference type="NCBI Taxonomy" id="44386"/>
    <lineage>
        <taxon>Eukaryota</taxon>
        <taxon>Metazoa</taxon>
        <taxon>Ecdysozoa</taxon>
        <taxon>Arthropoda</taxon>
        <taxon>Chelicerata</taxon>
        <taxon>Arachnida</taxon>
        <taxon>Acari</taxon>
        <taxon>Parasitiformes</taxon>
        <taxon>Ixodida</taxon>
        <taxon>Ixodoidea</taxon>
        <taxon>Ixodidae</taxon>
        <taxon>Haemaphysalinae</taxon>
        <taxon>Haemaphysalis</taxon>
    </lineage>
</organism>
<dbReference type="Pfam" id="PF26083">
    <property type="entry name" value="TM_Tm6sf2"/>
    <property type="match status" value="1"/>
</dbReference>
<evidence type="ECO:0000256" key="4">
    <source>
        <dbReference type="ARBA" id="ARBA00022989"/>
    </source>
</evidence>
<comment type="subcellular location">
    <subcellularLocation>
        <location evidence="1">Endomembrane system</location>
        <topology evidence="1">Multi-pass membrane protein</topology>
    </subcellularLocation>
</comment>
<evidence type="ECO:0000256" key="7">
    <source>
        <dbReference type="PROSITE-ProRule" id="PRU01087"/>
    </source>
</evidence>
<feature type="transmembrane region" description="Helical" evidence="8">
    <location>
        <begin position="282"/>
        <end position="301"/>
    </location>
</feature>
<keyword evidence="3" id="KW-0677">Repeat</keyword>
<feature type="transmembrane region" description="Helical" evidence="8">
    <location>
        <begin position="229"/>
        <end position="249"/>
    </location>
</feature>
<dbReference type="OrthoDB" id="8181520at2759"/>
<dbReference type="AlphaFoldDB" id="A0A9J6G4L7"/>
<dbReference type="PANTHER" id="PTHR14568:SF8">
    <property type="entry name" value="EXPERA DOMAIN-CONTAINING PROTEIN"/>
    <property type="match status" value="1"/>
</dbReference>
<dbReference type="PROSITE" id="PS51751">
    <property type="entry name" value="EXPERA"/>
    <property type="match status" value="1"/>
</dbReference>